<name>A0A699ZPH1_HAELA</name>
<evidence type="ECO:0000313" key="5">
    <source>
        <dbReference type="Proteomes" id="UP000485058"/>
    </source>
</evidence>
<dbReference type="AlphaFoldDB" id="A0A699ZPH1"/>
<evidence type="ECO:0000256" key="1">
    <source>
        <dbReference type="ARBA" id="ARBA00008061"/>
    </source>
</evidence>
<evidence type="ECO:0000259" key="3">
    <source>
        <dbReference type="SMART" id="SM00642"/>
    </source>
</evidence>
<feature type="domain" description="Glycosyl hydrolase family 13 catalytic" evidence="3">
    <location>
        <begin position="40"/>
        <end position="253"/>
    </location>
</feature>
<keyword evidence="5" id="KW-1185">Reference proteome</keyword>
<gene>
    <name evidence="4" type="ORF">HaLaN_22402</name>
</gene>
<evidence type="ECO:0000256" key="2">
    <source>
        <dbReference type="ARBA" id="ARBA00030238"/>
    </source>
</evidence>
<protein>
    <recommendedName>
        <fullName evidence="2">1,4-alpha-D-glucan glucanohydrolase</fullName>
    </recommendedName>
</protein>
<dbReference type="SMART" id="SM00642">
    <property type="entry name" value="Aamy"/>
    <property type="match status" value="1"/>
</dbReference>
<dbReference type="InterPro" id="IPR017853">
    <property type="entry name" value="GH"/>
</dbReference>
<sequence>VDEKEEAAAASPESKIAAQMMEAMKPQRVGSGPGAGNGYEILLQAFNWESWKHSYYRTLKSQVKDIANTGFTSIWMPPPSDSVSEQGYLPRDLYCLDSRYGTEAELRDVIKTFQEHNIKVIADIVVNHRCASQQGPDGKWNKFGGRMAWDSSAICHNNPAYGGRGAAKQGDDYTAAPNVDHTQERVRNDIINWMKYLRNTIGYNGWRFDFVRGYPGQFCKQYVDATVPEMSFGEYWDSCDYTDGVLNYNQDSH</sequence>
<dbReference type="Pfam" id="PF00128">
    <property type="entry name" value="Alpha-amylase"/>
    <property type="match status" value="1"/>
</dbReference>
<comment type="similarity">
    <text evidence="1">Belongs to the glycosyl hydrolase 13 family.</text>
</comment>
<dbReference type="EMBL" id="BLLF01002576">
    <property type="protein sequence ID" value="GFH24583.1"/>
    <property type="molecule type" value="Genomic_DNA"/>
</dbReference>
<dbReference type="PANTHER" id="PTHR43447">
    <property type="entry name" value="ALPHA-AMYLASE"/>
    <property type="match status" value="1"/>
</dbReference>
<accession>A0A699ZPH1</accession>
<proteinExistence type="inferred from homology"/>
<dbReference type="Gene3D" id="3.20.20.80">
    <property type="entry name" value="Glycosidases"/>
    <property type="match status" value="1"/>
</dbReference>
<comment type="caution">
    <text evidence="4">The sequence shown here is derived from an EMBL/GenBank/DDBJ whole genome shotgun (WGS) entry which is preliminary data.</text>
</comment>
<dbReference type="Proteomes" id="UP000485058">
    <property type="component" value="Unassembled WGS sequence"/>
</dbReference>
<dbReference type="InterPro" id="IPR006047">
    <property type="entry name" value="GH13_cat_dom"/>
</dbReference>
<reference evidence="4 5" key="1">
    <citation type="submission" date="2020-02" db="EMBL/GenBank/DDBJ databases">
        <title>Draft genome sequence of Haematococcus lacustris strain NIES-144.</title>
        <authorList>
            <person name="Morimoto D."/>
            <person name="Nakagawa S."/>
            <person name="Yoshida T."/>
            <person name="Sawayama S."/>
        </authorList>
    </citation>
    <scope>NUCLEOTIDE SEQUENCE [LARGE SCALE GENOMIC DNA]</scope>
    <source>
        <strain evidence="4 5">NIES-144</strain>
    </source>
</reference>
<dbReference type="GO" id="GO:0005975">
    <property type="term" value="P:carbohydrate metabolic process"/>
    <property type="evidence" value="ECO:0007669"/>
    <property type="project" value="InterPro"/>
</dbReference>
<feature type="non-terminal residue" evidence="4">
    <location>
        <position position="253"/>
    </location>
</feature>
<dbReference type="SUPFAM" id="SSF51445">
    <property type="entry name" value="(Trans)glycosidases"/>
    <property type="match status" value="1"/>
</dbReference>
<organism evidence="4 5">
    <name type="scientific">Haematococcus lacustris</name>
    <name type="common">Green alga</name>
    <name type="synonym">Haematococcus pluvialis</name>
    <dbReference type="NCBI Taxonomy" id="44745"/>
    <lineage>
        <taxon>Eukaryota</taxon>
        <taxon>Viridiplantae</taxon>
        <taxon>Chlorophyta</taxon>
        <taxon>core chlorophytes</taxon>
        <taxon>Chlorophyceae</taxon>
        <taxon>CS clade</taxon>
        <taxon>Chlamydomonadales</taxon>
        <taxon>Haematococcaceae</taxon>
        <taxon>Haematococcus</taxon>
    </lineage>
</organism>
<evidence type="ECO:0000313" key="4">
    <source>
        <dbReference type="EMBL" id="GFH24583.1"/>
    </source>
</evidence>
<feature type="non-terminal residue" evidence="4">
    <location>
        <position position="1"/>
    </location>
</feature>